<dbReference type="GeneTree" id="ENSGT01050000244900"/>
<keyword evidence="5" id="KW-0677">Repeat</keyword>
<protein>
    <recommendedName>
        <fullName evidence="9">SAM domain-containing protein</fullName>
    </recommendedName>
</protein>
<dbReference type="PANTHER" id="PTHR12587">
    <property type="entry name" value="LAR INTERACTING PROTEIN LIP -RELATED PROTEIN"/>
    <property type="match status" value="1"/>
</dbReference>
<evidence type="ECO:0000259" key="9">
    <source>
        <dbReference type="PROSITE" id="PS50105"/>
    </source>
</evidence>
<feature type="region of interest" description="Disordered" evidence="8">
    <location>
        <begin position="1"/>
        <end position="22"/>
    </location>
</feature>
<evidence type="ECO:0000256" key="8">
    <source>
        <dbReference type="SAM" id="MobiDB-lite"/>
    </source>
</evidence>
<dbReference type="Ensembl" id="ENSPNAT00000034694.2">
    <property type="protein sequence ID" value="ENSPNAP00000022506.2"/>
    <property type="gene ID" value="ENSPNAG00000035241.1"/>
</dbReference>
<dbReference type="PANTHER" id="PTHR12587:SF4">
    <property type="entry name" value="LIPRIN-ALPHA-3"/>
    <property type="match status" value="1"/>
</dbReference>
<dbReference type="Proteomes" id="UP001501920">
    <property type="component" value="Chromosome 14"/>
</dbReference>
<dbReference type="FunFam" id="1.10.150.50:FF:000002">
    <property type="entry name" value="PTPRF interacting protein alpha 1"/>
    <property type="match status" value="1"/>
</dbReference>
<dbReference type="InterPro" id="IPR013761">
    <property type="entry name" value="SAM/pointed_sf"/>
</dbReference>
<evidence type="ECO:0000256" key="1">
    <source>
        <dbReference type="ARBA" id="ARBA00004496"/>
    </source>
</evidence>
<keyword evidence="11" id="KW-1185">Reference proteome</keyword>
<evidence type="ECO:0000313" key="10">
    <source>
        <dbReference type="Ensembl" id="ENSPNAP00000022506.2"/>
    </source>
</evidence>
<feature type="region of interest" description="Disordered" evidence="8">
    <location>
        <begin position="421"/>
        <end position="499"/>
    </location>
</feature>
<dbReference type="OMA" id="CIGLKEY"/>
<dbReference type="InterPro" id="IPR037620">
    <property type="entry name" value="LIP-1_SAM_1"/>
</dbReference>
<dbReference type="GO" id="GO:0005737">
    <property type="term" value="C:cytoplasm"/>
    <property type="evidence" value="ECO:0007669"/>
    <property type="project" value="UniProtKB-SubCell"/>
</dbReference>
<evidence type="ECO:0000256" key="5">
    <source>
        <dbReference type="ARBA" id="ARBA00022737"/>
    </source>
</evidence>
<comment type="subcellular location">
    <subcellularLocation>
        <location evidence="1">Cytoplasm</location>
    </subcellularLocation>
</comment>
<evidence type="ECO:0000256" key="7">
    <source>
        <dbReference type="SAM" id="Coils"/>
    </source>
</evidence>
<feature type="compositionally biased region" description="Low complexity" evidence="8">
    <location>
        <begin position="421"/>
        <end position="432"/>
    </location>
</feature>
<evidence type="ECO:0000256" key="6">
    <source>
        <dbReference type="ARBA" id="ARBA00023054"/>
    </source>
</evidence>
<evidence type="ECO:0000256" key="2">
    <source>
        <dbReference type="ARBA" id="ARBA00007026"/>
    </source>
</evidence>
<sequence length="848" mass="95953">MCEVMPTISEDGRGGGGGGSTGNLESLMVNMLTERERLLESLRETQESLGTAQLRLRELGHEKDSLQRQLSIALPQEFAVLTKELNVCREQLLEREEEIAELKAERNNTRLLLEHLECLVSRHERSLRMTVVKRQAQSPAGVSSEVEVLKALKSLFEHHKALDEKVSALCQREDMEERITTLERRYLSAQREATSLHDIKDKLENELASKESLYRQSEEKNRQLQERLDDAKQKLQQTLQRAETLPEIEAQLAQRVAALNKAEERHGNFEERLRQMEAQLEEKNQELQRARQRERMNDEHNKRLSDTVDKLLSESNERLQLHLKERMAALEEKDQLIAELERLQAELDQLRGRPGSSYSRGALLGPGFEGGVEGGCSDDEEDRETLFGSELLSPSGQTDVQTLAIMLQEQLEAINKEINLSADGSSSNSSQDSLHKASKKKSIKSSIGRLFGKKEKGRMGQPGRDSASLASTPSDDLGSVDPLGLTKMAGPVDKDRRSKKKHELLEEACRQGLPFASWDGPTVVSWLELWVGMPAWYVAACRANVKSGAIMANLSDTEIQREIGISNPLHRLKLRLAIQEMVSLTSPSAPASTRSSTSNVWMTHAEMESLTAATKPILAYGDMNHEWVGNDWLPSLGLPQYRSYFMESLVDARMLDHLTKKELRGQLKMVDSFHRVSLHYGIMCLKRLNYDRKELERRRDESQHQNKDVMVWSNERVMCWVQSIGLKEYADNLTESGVHGALLALDDTFDYTDLALLLQIPNQNTQARQLLEKEYNSLIAMGTERRPDEDGTKTFTRSPSWRKMFREKDLRGVTSDSAETLPANFRASAISTPSVTLRKVQSEGRSLS</sequence>
<evidence type="ECO:0000256" key="4">
    <source>
        <dbReference type="ARBA" id="ARBA00022553"/>
    </source>
</evidence>
<accession>A0A3B4DHD4</accession>
<feature type="domain" description="SAM" evidence="9">
    <location>
        <begin position="712"/>
        <end position="781"/>
    </location>
</feature>
<keyword evidence="3" id="KW-0963">Cytoplasm</keyword>
<dbReference type="InterPro" id="IPR001660">
    <property type="entry name" value="SAM"/>
</dbReference>
<dbReference type="CDD" id="cd09568">
    <property type="entry name" value="SAM_liprin-alpha1_2_3_4_repeat3"/>
    <property type="match status" value="1"/>
</dbReference>
<feature type="domain" description="SAM" evidence="9">
    <location>
        <begin position="631"/>
        <end position="688"/>
    </location>
</feature>
<dbReference type="CDD" id="cd09565">
    <property type="entry name" value="SAM_liprin-alpha1_2_3_4_repeat2"/>
    <property type="match status" value="1"/>
</dbReference>
<dbReference type="AlphaFoldDB" id="A0A3B4DHD4"/>
<dbReference type="FunFam" id="1.10.150.50:FF:000003">
    <property type="entry name" value="liprin-alpha-2 isoform X1"/>
    <property type="match status" value="1"/>
</dbReference>
<dbReference type="CDD" id="cd09562">
    <property type="entry name" value="SAM_liprin-alpha1_2_3_4_repeat1"/>
    <property type="match status" value="1"/>
</dbReference>
<dbReference type="InterPro" id="IPR029515">
    <property type="entry name" value="Liprin"/>
</dbReference>
<feature type="coiled-coil region" evidence="7">
    <location>
        <begin position="49"/>
        <end position="119"/>
    </location>
</feature>
<reference evidence="10" key="2">
    <citation type="submission" date="2025-08" db="UniProtKB">
        <authorList>
            <consortium name="Ensembl"/>
        </authorList>
    </citation>
    <scope>IDENTIFICATION</scope>
</reference>
<dbReference type="SMART" id="SM00454">
    <property type="entry name" value="SAM"/>
    <property type="match status" value="3"/>
</dbReference>
<keyword evidence="6 7" id="KW-0175">Coiled coil</keyword>
<reference evidence="10 11" key="1">
    <citation type="submission" date="2020-10" db="EMBL/GenBank/DDBJ databases">
        <title>Pygocentrus nattereri (red-bellied piranha) genome, fPygNat1, primary haplotype.</title>
        <authorList>
            <person name="Myers G."/>
            <person name="Meyer A."/>
            <person name="Karagic N."/>
            <person name="Pippel M."/>
            <person name="Winkler S."/>
            <person name="Tracey A."/>
            <person name="Wood J."/>
            <person name="Formenti G."/>
            <person name="Howe K."/>
            <person name="Fedrigo O."/>
            <person name="Jarvis E.D."/>
        </authorList>
    </citation>
    <scope>NUCLEOTIDE SEQUENCE [LARGE SCALE GENOMIC DNA]</scope>
</reference>
<gene>
    <name evidence="10" type="primary">PPFIA3</name>
</gene>
<proteinExistence type="inferred from homology"/>
<dbReference type="Gene3D" id="1.10.150.50">
    <property type="entry name" value="Transcription Factor, Ets-1"/>
    <property type="match status" value="3"/>
</dbReference>
<name>A0A3B4DHD4_PYGNA</name>
<dbReference type="GO" id="GO:0050808">
    <property type="term" value="P:synapse organization"/>
    <property type="evidence" value="ECO:0007669"/>
    <property type="project" value="TreeGrafter"/>
</dbReference>
<dbReference type="InterPro" id="IPR057892">
    <property type="entry name" value="LIP-1_CC2"/>
</dbReference>
<comment type="similarity">
    <text evidence="2">Belongs to the liprin family. Liprin-alpha subfamily.</text>
</comment>
<evidence type="ECO:0000256" key="3">
    <source>
        <dbReference type="ARBA" id="ARBA00022490"/>
    </source>
</evidence>
<keyword evidence="4" id="KW-0597">Phosphoprotein</keyword>
<dbReference type="InterPro" id="IPR037621">
    <property type="entry name" value="LIP-1_SAM_2"/>
</dbReference>
<dbReference type="Pfam" id="PF25526">
    <property type="entry name" value="LIP-1"/>
    <property type="match status" value="1"/>
</dbReference>
<dbReference type="Pfam" id="PF00536">
    <property type="entry name" value="SAM_1"/>
    <property type="match status" value="2"/>
</dbReference>
<organism evidence="10 11">
    <name type="scientific">Pygocentrus nattereri</name>
    <name type="common">Red-bellied piranha</name>
    <dbReference type="NCBI Taxonomy" id="42514"/>
    <lineage>
        <taxon>Eukaryota</taxon>
        <taxon>Metazoa</taxon>
        <taxon>Chordata</taxon>
        <taxon>Craniata</taxon>
        <taxon>Vertebrata</taxon>
        <taxon>Euteleostomi</taxon>
        <taxon>Actinopterygii</taxon>
        <taxon>Neopterygii</taxon>
        <taxon>Teleostei</taxon>
        <taxon>Ostariophysi</taxon>
        <taxon>Characiformes</taxon>
        <taxon>Characoidei</taxon>
        <taxon>Pygocentrus</taxon>
    </lineage>
</organism>
<dbReference type="GO" id="GO:0048786">
    <property type="term" value="C:presynaptic active zone"/>
    <property type="evidence" value="ECO:0007669"/>
    <property type="project" value="TreeGrafter"/>
</dbReference>
<dbReference type="InterPro" id="IPR037622">
    <property type="entry name" value="LIP-1_SAM_3"/>
</dbReference>
<dbReference type="FunFam" id="1.10.150.50:FF:000004">
    <property type="entry name" value="PTPRF interacting protein alpha 1"/>
    <property type="match status" value="1"/>
</dbReference>
<feature type="domain" description="SAM" evidence="9">
    <location>
        <begin position="518"/>
        <end position="584"/>
    </location>
</feature>
<feature type="coiled-coil region" evidence="7">
    <location>
        <begin position="323"/>
        <end position="353"/>
    </location>
</feature>
<dbReference type="STRING" id="42514.ENSPNAP00000022506"/>
<evidence type="ECO:0000313" key="11">
    <source>
        <dbReference type="Proteomes" id="UP001501920"/>
    </source>
</evidence>
<feature type="region of interest" description="Disordered" evidence="8">
    <location>
        <begin position="361"/>
        <end position="385"/>
    </location>
</feature>
<dbReference type="Pfam" id="PF07647">
    <property type="entry name" value="SAM_2"/>
    <property type="match status" value="1"/>
</dbReference>
<feature type="coiled-coil region" evidence="7">
    <location>
        <begin position="165"/>
        <end position="297"/>
    </location>
</feature>
<reference evidence="10" key="3">
    <citation type="submission" date="2025-09" db="UniProtKB">
        <authorList>
            <consortium name="Ensembl"/>
        </authorList>
    </citation>
    <scope>IDENTIFICATION</scope>
</reference>
<dbReference type="PROSITE" id="PS50105">
    <property type="entry name" value="SAM_DOMAIN"/>
    <property type="match status" value="3"/>
</dbReference>
<dbReference type="SUPFAM" id="SSF47769">
    <property type="entry name" value="SAM/Pointed domain"/>
    <property type="match status" value="3"/>
</dbReference>